<dbReference type="InterPro" id="IPR011495">
    <property type="entry name" value="Sig_transdc_His_kin_sub2_dim/P"/>
</dbReference>
<dbReference type="CDD" id="cd00130">
    <property type="entry name" value="PAS"/>
    <property type="match status" value="2"/>
</dbReference>
<feature type="domain" description="PAC" evidence="9">
    <location>
        <begin position="357"/>
        <end position="407"/>
    </location>
</feature>
<dbReference type="EMBL" id="BAABWH010000004">
    <property type="protein sequence ID" value="GAA6145526.1"/>
    <property type="molecule type" value="Genomic_DNA"/>
</dbReference>
<sequence>MAISEQRDLTGLKAGAFDALLGTEEIGIAILDTDLRYREVNPLLAKFNGVSVEDHIGQTVAEVLPTLAPVVVPELNRVLETGTPLRDLRITGQTPSLKGQDSLWEASYLPIVEPANDNLSSLESERHVTGILVLAINRSLEQELERAKEESHQLQRRILDSLFTFVGILSPDGVLIDANRAPLEAAGVSLEDVMGKRFWDCIWWNYSPAIQQQLRNAVIRAGAGETVRYDVPVRTVGDTRITIDFMITPLLGKEGEVTHLVASANDISERKSRETELILSEKRFRRVFDSTADGLVMINEYGEVMLANASMANMFGYTMSELYNCTVEDLIPAHKRPQHRQDRMRYQENPVPRAMGAMRELMASRKDGSEFPVEIALTPLQFPEGTRVLATVVDISIQKQIQASLIKALKEKTSLLNEVHHRVKNNLQVVSSLLSLQANSLPDELAEHFQESQSRVKAMALMHQQLYEHKTYESIGAAKYISELVALIQRSHSGTSGRVETRLIQPEIEVYLTMDQALPFGLLLNELLTNSMKHAFKGLDGGEITISLQKLQNITTVTIEDNGVGIPEDVELGETQSLGFQLIPGLVDQLEGKIALIRGQGTRYEICFEAGGDLE</sequence>
<feature type="domain" description="PAS" evidence="8">
    <location>
        <begin position="280"/>
        <end position="324"/>
    </location>
</feature>
<evidence type="ECO:0000256" key="2">
    <source>
        <dbReference type="ARBA" id="ARBA00022679"/>
    </source>
</evidence>
<comment type="caution">
    <text evidence="10">The sequence shown here is derived from an EMBL/GenBank/DDBJ whole genome shotgun (WGS) entry which is preliminary data.</text>
</comment>
<dbReference type="InterPro" id="IPR000700">
    <property type="entry name" value="PAS-assoc_C"/>
</dbReference>
<name>A0ABP9ZZF8_9GAMM</name>
<proteinExistence type="predicted"/>
<dbReference type="SMART" id="SM00091">
    <property type="entry name" value="PAS"/>
    <property type="match status" value="3"/>
</dbReference>
<feature type="domain" description="Histidine kinase" evidence="7">
    <location>
        <begin position="418"/>
        <end position="612"/>
    </location>
</feature>
<keyword evidence="11" id="KW-1185">Reference proteome</keyword>
<dbReference type="Pfam" id="PF08448">
    <property type="entry name" value="PAS_4"/>
    <property type="match status" value="2"/>
</dbReference>
<dbReference type="InterPro" id="IPR013656">
    <property type="entry name" value="PAS_4"/>
</dbReference>
<feature type="domain" description="PAS" evidence="8">
    <location>
        <begin position="151"/>
        <end position="196"/>
    </location>
</feature>
<dbReference type="InterPro" id="IPR035965">
    <property type="entry name" value="PAS-like_dom_sf"/>
</dbReference>
<evidence type="ECO:0000259" key="8">
    <source>
        <dbReference type="PROSITE" id="PS50112"/>
    </source>
</evidence>
<dbReference type="NCBIfam" id="TIGR00229">
    <property type="entry name" value="sensory_box"/>
    <property type="match status" value="2"/>
</dbReference>
<organism evidence="10 11">
    <name type="scientific">Thalassolituus maritimus</name>
    <dbReference type="NCBI Taxonomy" id="484498"/>
    <lineage>
        <taxon>Bacteria</taxon>
        <taxon>Pseudomonadati</taxon>
        <taxon>Pseudomonadota</taxon>
        <taxon>Gammaproteobacteria</taxon>
        <taxon>Oceanospirillales</taxon>
        <taxon>Oceanospirillaceae</taxon>
        <taxon>Thalassolituus</taxon>
    </lineage>
</organism>
<dbReference type="PANTHER" id="PTHR43065:SF23">
    <property type="entry name" value="SENSOR HISTIDINE KINASE PDTAS"/>
    <property type="match status" value="1"/>
</dbReference>
<dbReference type="Pfam" id="PF02518">
    <property type="entry name" value="HATPase_c"/>
    <property type="match status" value="1"/>
</dbReference>
<dbReference type="Proteomes" id="UP001481413">
    <property type="component" value="Unassembled WGS sequence"/>
</dbReference>
<dbReference type="SMART" id="SM00387">
    <property type="entry name" value="HATPase_c"/>
    <property type="match status" value="1"/>
</dbReference>
<dbReference type="InterPro" id="IPR036890">
    <property type="entry name" value="HATPase_C_sf"/>
</dbReference>
<evidence type="ECO:0000256" key="3">
    <source>
        <dbReference type="ARBA" id="ARBA00022741"/>
    </source>
</evidence>
<dbReference type="SUPFAM" id="SSF55874">
    <property type="entry name" value="ATPase domain of HSP90 chaperone/DNA topoisomerase II/histidine kinase"/>
    <property type="match status" value="1"/>
</dbReference>
<accession>A0ABP9ZZF8</accession>
<evidence type="ECO:0000259" key="9">
    <source>
        <dbReference type="PROSITE" id="PS50113"/>
    </source>
</evidence>
<evidence type="ECO:0000256" key="1">
    <source>
        <dbReference type="ARBA" id="ARBA00022553"/>
    </source>
</evidence>
<dbReference type="SUPFAM" id="SSF55785">
    <property type="entry name" value="PYP-like sensor domain (PAS domain)"/>
    <property type="match status" value="3"/>
</dbReference>
<dbReference type="PROSITE" id="PS50109">
    <property type="entry name" value="HIS_KIN"/>
    <property type="match status" value="1"/>
</dbReference>
<dbReference type="Gene3D" id="3.30.565.10">
    <property type="entry name" value="Histidine kinase-like ATPase, C-terminal domain"/>
    <property type="match status" value="1"/>
</dbReference>
<dbReference type="PROSITE" id="PS50112">
    <property type="entry name" value="PAS"/>
    <property type="match status" value="2"/>
</dbReference>
<evidence type="ECO:0000313" key="10">
    <source>
        <dbReference type="EMBL" id="GAA6145526.1"/>
    </source>
</evidence>
<dbReference type="InterPro" id="IPR003594">
    <property type="entry name" value="HATPase_dom"/>
</dbReference>
<keyword evidence="4" id="KW-0418">Kinase</keyword>
<evidence type="ECO:0000259" key="7">
    <source>
        <dbReference type="PROSITE" id="PS50109"/>
    </source>
</evidence>
<dbReference type="InterPro" id="IPR000014">
    <property type="entry name" value="PAS"/>
</dbReference>
<reference evidence="10 11" key="1">
    <citation type="submission" date="2024-04" db="EMBL/GenBank/DDBJ databases">
        <title>Draft genome sequence of Thalassolituus maritimus NBRC 116585.</title>
        <authorList>
            <person name="Miyakawa T."/>
            <person name="Kusuya Y."/>
            <person name="Miura T."/>
        </authorList>
    </citation>
    <scope>NUCLEOTIDE SEQUENCE [LARGE SCALE GENOMIC DNA]</scope>
    <source>
        <strain evidence="10 11">5NW40-0001</strain>
    </source>
</reference>
<evidence type="ECO:0008006" key="12">
    <source>
        <dbReference type="Google" id="ProtNLM"/>
    </source>
</evidence>
<dbReference type="PROSITE" id="PS50113">
    <property type="entry name" value="PAC"/>
    <property type="match status" value="2"/>
</dbReference>
<protein>
    <recommendedName>
        <fullName evidence="12">PAS domain S-box-containing protein</fullName>
    </recommendedName>
</protein>
<evidence type="ECO:0000256" key="4">
    <source>
        <dbReference type="ARBA" id="ARBA00022777"/>
    </source>
</evidence>
<dbReference type="InterPro" id="IPR013767">
    <property type="entry name" value="PAS_fold"/>
</dbReference>
<evidence type="ECO:0000256" key="6">
    <source>
        <dbReference type="ARBA" id="ARBA00023012"/>
    </source>
</evidence>
<evidence type="ECO:0000313" key="11">
    <source>
        <dbReference type="Proteomes" id="UP001481413"/>
    </source>
</evidence>
<dbReference type="Pfam" id="PF00989">
    <property type="entry name" value="PAS"/>
    <property type="match status" value="1"/>
</dbReference>
<gene>
    <name evidence="10" type="ORF">NBRC116585_16440</name>
</gene>
<dbReference type="PANTHER" id="PTHR43065">
    <property type="entry name" value="SENSOR HISTIDINE KINASE"/>
    <property type="match status" value="1"/>
</dbReference>
<keyword evidence="5" id="KW-0067">ATP-binding</keyword>
<dbReference type="InterPro" id="IPR005467">
    <property type="entry name" value="His_kinase_dom"/>
</dbReference>
<evidence type="ECO:0000256" key="5">
    <source>
        <dbReference type="ARBA" id="ARBA00022840"/>
    </source>
</evidence>
<feature type="domain" description="PAC" evidence="9">
    <location>
        <begin position="227"/>
        <end position="279"/>
    </location>
</feature>
<dbReference type="Pfam" id="PF07568">
    <property type="entry name" value="HisKA_2"/>
    <property type="match status" value="1"/>
</dbReference>
<keyword evidence="2" id="KW-0808">Transferase</keyword>
<dbReference type="RefSeq" id="WP_353294516.1">
    <property type="nucleotide sequence ID" value="NZ_BAABWH010000004.1"/>
</dbReference>
<keyword evidence="6" id="KW-0902">Two-component regulatory system</keyword>
<dbReference type="Gene3D" id="3.30.450.20">
    <property type="entry name" value="PAS domain"/>
    <property type="match status" value="3"/>
</dbReference>
<keyword evidence="3" id="KW-0547">Nucleotide-binding</keyword>
<dbReference type="SMART" id="SM00086">
    <property type="entry name" value="PAC"/>
    <property type="match status" value="2"/>
</dbReference>
<dbReference type="InterPro" id="IPR001610">
    <property type="entry name" value="PAC"/>
</dbReference>
<keyword evidence="1" id="KW-0597">Phosphoprotein</keyword>